<evidence type="ECO:0000313" key="1">
    <source>
        <dbReference type="EMBL" id="GIX99179.1"/>
    </source>
</evidence>
<proteinExistence type="predicted"/>
<evidence type="ECO:0008006" key="3">
    <source>
        <dbReference type="Google" id="ProtNLM"/>
    </source>
</evidence>
<sequence>MKKKKKSGTLETAEIYRAEVYLIEKIQEQEFTSEIRNFRRKGCIQPSKGDAFRDYDVVSDIEMFYSHTKEIYSAQKEMC</sequence>
<reference evidence="1 2" key="1">
    <citation type="submission" date="2021-06" db="EMBL/GenBank/DDBJ databases">
        <title>Caerostris darwini draft genome.</title>
        <authorList>
            <person name="Kono N."/>
            <person name="Arakawa K."/>
        </authorList>
    </citation>
    <scope>NUCLEOTIDE SEQUENCE [LARGE SCALE GENOMIC DNA]</scope>
</reference>
<gene>
    <name evidence="1" type="ORF">CDAR_522721</name>
</gene>
<evidence type="ECO:0000313" key="2">
    <source>
        <dbReference type="Proteomes" id="UP001054837"/>
    </source>
</evidence>
<protein>
    <recommendedName>
        <fullName evidence="3">Transcriptional regulator</fullName>
    </recommendedName>
</protein>
<dbReference type="EMBL" id="BPLQ01003276">
    <property type="protein sequence ID" value="GIX99179.1"/>
    <property type="molecule type" value="Genomic_DNA"/>
</dbReference>
<keyword evidence="2" id="KW-1185">Reference proteome</keyword>
<name>A0AAV4PTR8_9ARAC</name>
<dbReference type="Proteomes" id="UP001054837">
    <property type="component" value="Unassembled WGS sequence"/>
</dbReference>
<dbReference type="AlphaFoldDB" id="A0AAV4PTR8"/>
<comment type="caution">
    <text evidence="1">The sequence shown here is derived from an EMBL/GenBank/DDBJ whole genome shotgun (WGS) entry which is preliminary data.</text>
</comment>
<organism evidence="1 2">
    <name type="scientific">Caerostris darwini</name>
    <dbReference type="NCBI Taxonomy" id="1538125"/>
    <lineage>
        <taxon>Eukaryota</taxon>
        <taxon>Metazoa</taxon>
        <taxon>Ecdysozoa</taxon>
        <taxon>Arthropoda</taxon>
        <taxon>Chelicerata</taxon>
        <taxon>Arachnida</taxon>
        <taxon>Araneae</taxon>
        <taxon>Araneomorphae</taxon>
        <taxon>Entelegynae</taxon>
        <taxon>Araneoidea</taxon>
        <taxon>Araneidae</taxon>
        <taxon>Caerostris</taxon>
    </lineage>
</organism>
<accession>A0AAV4PTR8</accession>